<proteinExistence type="inferred from homology"/>
<sequence length="141" mass="15090">MKKILSLAAIVLSLSACSGQQTAETAAPVTVKSLAGDVAITATMPADAKATYPSRGTALARDFVHMPPLIPHRDSYKITAKKNGCLTCHSTEKAARMKATPVDKSHVKADGTFDDKYYFCVQCHVAQADNKQAIVENTHTN</sequence>
<dbReference type="EMBL" id="JAKIKU010000008">
    <property type="protein sequence ID" value="MCL1046617.1"/>
    <property type="molecule type" value="Genomic_DNA"/>
</dbReference>
<evidence type="ECO:0000313" key="14">
    <source>
        <dbReference type="Proteomes" id="UP001202134"/>
    </source>
</evidence>
<evidence type="ECO:0000256" key="12">
    <source>
        <dbReference type="SAM" id="SignalP"/>
    </source>
</evidence>
<dbReference type="Gene3D" id="1.10.1130.10">
    <property type="entry name" value="Flavocytochrome C3, Chain A"/>
    <property type="match status" value="1"/>
</dbReference>
<keyword evidence="14" id="KW-1185">Reference proteome</keyword>
<comment type="subcellular location">
    <subcellularLocation>
        <location evidence="1">Periplasm</location>
    </subcellularLocation>
</comment>
<name>A0ABT0KRY2_9GAMM</name>
<evidence type="ECO:0000256" key="1">
    <source>
        <dbReference type="ARBA" id="ARBA00004418"/>
    </source>
</evidence>
<protein>
    <recommendedName>
        <fullName evidence="3">Periplasmic nitrate reductase, electron transfer subunit</fullName>
    </recommendedName>
    <alternativeName>
        <fullName evidence="11">Diheme cytochrome c NapB</fullName>
    </alternativeName>
</protein>
<accession>A0ABT0KRY2</accession>
<reference evidence="13 14" key="1">
    <citation type="submission" date="2022-01" db="EMBL/GenBank/DDBJ databases">
        <title>Whole genome-based taxonomy of the Shewanellaceae.</title>
        <authorList>
            <person name="Martin-Rodriguez A.J."/>
        </authorList>
    </citation>
    <scope>NUCLEOTIDE SEQUENCE [LARGE SCALE GENOMIC DNA]</scope>
    <source>
        <strain evidence="13 14">DSM 24955</strain>
    </source>
</reference>
<dbReference type="Pfam" id="PF03892">
    <property type="entry name" value="NapB"/>
    <property type="match status" value="1"/>
</dbReference>
<keyword evidence="4" id="KW-0813">Transport</keyword>
<evidence type="ECO:0000313" key="13">
    <source>
        <dbReference type="EMBL" id="MCL1046617.1"/>
    </source>
</evidence>
<keyword evidence="10" id="KW-0408">Iron</keyword>
<keyword evidence="6" id="KW-0479">Metal-binding</keyword>
<evidence type="ECO:0000256" key="4">
    <source>
        <dbReference type="ARBA" id="ARBA00022448"/>
    </source>
</evidence>
<dbReference type="RefSeq" id="WP_229368532.1">
    <property type="nucleotide sequence ID" value="NZ_JAKIKU010000008.1"/>
</dbReference>
<evidence type="ECO:0000256" key="2">
    <source>
        <dbReference type="ARBA" id="ARBA00007368"/>
    </source>
</evidence>
<feature type="signal peptide" evidence="12">
    <location>
        <begin position="1"/>
        <end position="23"/>
    </location>
</feature>
<dbReference type="Proteomes" id="UP001202134">
    <property type="component" value="Unassembled WGS sequence"/>
</dbReference>
<dbReference type="InterPro" id="IPR005591">
    <property type="entry name" value="NapB"/>
</dbReference>
<evidence type="ECO:0000256" key="3">
    <source>
        <dbReference type="ARBA" id="ARBA00013773"/>
    </source>
</evidence>
<evidence type="ECO:0000256" key="8">
    <source>
        <dbReference type="ARBA" id="ARBA00022764"/>
    </source>
</evidence>
<dbReference type="PROSITE" id="PS51257">
    <property type="entry name" value="PROKAR_LIPOPROTEIN"/>
    <property type="match status" value="1"/>
</dbReference>
<evidence type="ECO:0000256" key="10">
    <source>
        <dbReference type="ARBA" id="ARBA00023004"/>
    </source>
</evidence>
<gene>
    <name evidence="13" type="ORF">L2737_14990</name>
</gene>
<feature type="chain" id="PRO_5045759163" description="Periplasmic nitrate reductase, electron transfer subunit" evidence="12">
    <location>
        <begin position="24"/>
        <end position="141"/>
    </location>
</feature>
<dbReference type="InterPro" id="IPR036280">
    <property type="entry name" value="Multihaem_cyt_sf"/>
</dbReference>
<dbReference type="SUPFAM" id="SSF48695">
    <property type="entry name" value="Multiheme cytochromes"/>
    <property type="match status" value="1"/>
</dbReference>
<keyword evidence="8" id="KW-0574">Periplasm</keyword>
<evidence type="ECO:0000256" key="11">
    <source>
        <dbReference type="ARBA" id="ARBA00031832"/>
    </source>
</evidence>
<evidence type="ECO:0000256" key="5">
    <source>
        <dbReference type="ARBA" id="ARBA00022617"/>
    </source>
</evidence>
<keyword evidence="9" id="KW-0249">Electron transport</keyword>
<organism evidence="13 14">
    <name type="scientific">Shewanella electrodiphila</name>
    <dbReference type="NCBI Taxonomy" id="934143"/>
    <lineage>
        <taxon>Bacteria</taxon>
        <taxon>Pseudomonadati</taxon>
        <taxon>Pseudomonadota</taxon>
        <taxon>Gammaproteobacteria</taxon>
        <taxon>Alteromonadales</taxon>
        <taxon>Shewanellaceae</taxon>
        <taxon>Shewanella</taxon>
    </lineage>
</organism>
<comment type="similarity">
    <text evidence="2">Belongs to the NapB family.</text>
</comment>
<keyword evidence="5" id="KW-0349">Heme</keyword>
<evidence type="ECO:0000256" key="6">
    <source>
        <dbReference type="ARBA" id="ARBA00022723"/>
    </source>
</evidence>
<keyword evidence="7 12" id="KW-0732">Signal</keyword>
<evidence type="ECO:0000256" key="9">
    <source>
        <dbReference type="ARBA" id="ARBA00022982"/>
    </source>
</evidence>
<comment type="caution">
    <text evidence="13">The sequence shown here is derived from an EMBL/GenBank/DDBJ whole genome shotgun (WGS) entry which is preliminary data.</text>
</comment>
<dbReference type="PANTHER" id="PTHR38604">
    <property type="entry name" value="PERIPLASMIC NITRATE REDUCTASE, ELECTRON TRANSFER SUBUNIT"/>
    <property type="match status" value="1"/>
</dbReference>
<dbReference type="PANTHER" id="PTHR38604:SF1">
    <property type="entry name" value="PERIPLASMIC NITRATE REDUCTASE, ELECTRON TRANSFER SUBUNIT"/>
    <property type="match status" value="1"/>
</dbReference>
<evidence type="ECO:0000256" key="7">
    <source>
        <dbReference type="ARBA" id="ARBA00022729"/>
    </source>
</evidence>